<evidence type="ECO:0000313" key="1">
    <source>
        <dbReference type="EMBL" id="CAG2239554.1"/>
    </source>
</evidence>
<sequence length="151" mass="17307">MIQKVSYFHQEVTKKSEVETSVLEGVFSTAYYLMKSFIANRQLLPLLNFIEKIFMLEDLKYFNHRSAECQSEIFYDFGETMKKSLLSDVKKSPAFGILTDEVCDISVTENLMTFIQYYNSTSESVCTQFLSCQNILSEFSSANADAITNSQ</sequence>
<gene>
    <name evidence="1" type="ORF">MEDL_51908</name>
</gene>
<keyword evidence="2" id="KW-1185">Reference proteome</keyword>
<dbReference type="OrthoDB" id="6156986at2759"/>
<dbReference type="EMBL" id="CAJPWZ010002525">
    <property type="protein sequence ID" value="CAG2239554.1"/>
    <property type="molecule type" value="Genomic_DNA"/>
</dbReference>
<accession>A0A8S3UAP9</accession>
<name>A0A8S3UAP9_MYTED</name>
<evidence type="ECO:0008006" key="3">
    <source>
        <dbReference type="Google" id="ProtNLM"/>
    </source>
</evidence>
<dbReference type="AlphaFoldDB" id="A0A8S3UAP9"/>
<reference evidence="1" key="1">
    <citation type="submission" date="2021-03" db="EMBL/GenBank/DDBJ databases">
        <authorList>
            <person name="Bekaert M."/>
        </authorList>
    </citation>
    <scope>NUCLEOTIDE SEQUENCE</scope>
</reference>
<organism evidence="1 2">
    <name type="scientific">Mytilus edulis</name>
    <name type="common">Blue mussel</name>
    <dbReference type="NCBI Taxonomy" id="6550"/>
    <lineage>
        <taxon>Eukaryota</taxon>
        <taxon>Metazoa</taxon>
        <taxon>Spiralia</taxon>
        <taxon>Lophotrochozoa</taxon>
        <taxon>Mollusca</taxon>
        <taxon>Bivalvia</taxon>
        <taxon>Autobranchia</taxon>
        <taxon>Pteriomorphia</taxon>
        <taxon>Mytilida</taxon>
        <taxon>Mytiloidea</taxon>
        <taxon>Mytilidae</taxon>
        <taxon>Mytilinae</taxon>
        <taxon>Mytilus</taxon>
    </lineage>
</organism>
<dbReference type="PANTHER" id="PTHR46880:SF5">
    <property type="entry name" value="DUF4371 DOMAIN-CONTAINING PROTEIN"/>
    <property type="match status" value="1"/>
</dbReference>
<dbReference type="PANTHER" id="PTHR46880">
    <property type="entry name" value="RAS-ASSOCIATING DOMAIN-CONTAINING PROTEIN"/>
    <property type="match status" value="1"/>
</dbReference>
<protein>
    <recommendedName>
        <fullName evidence="3">DUF4371 domain-containing protein</fullName>
    </recommendedName>
</protein>
<comment type="caution">
    <text evidence="1">The sequence shown here is derived from an EMBL/GenBank/DDBJ whole genome shotgun (WGS) entry which is preliminary data.</text>
</comment>
<proteinExistence type="predicted"/>
<dbReference type="Proteomes" id="UP000683360">
    <property type="component" value="Unassembled WGS sequence"/>
</dbReference>
<evidence type="ECO:0000313" key="2">
    <source>
        <dbReference type="Proteomes" id="UP000683360"/>
    </source>
</evidence>